<accession>A0A2P8I0K3</accession>
<protein>
    <recommendedName>
        <fullName evidence="3">Sugar lactone lactonase YvrE</fullName>
    </recommendedName>
</protein>
<evidence type="ECO:0000313" key="2">
    <source>
        <dbReference type="Proteomes" id="UP000241118"/>
    </source>
</evidence>
<dbReference type="EMBL" id="PYAX01000016">
    <property type="protein sequence ID" value="PSL51982.1"/>
    <property type="molecule type" value="Genomic_DNA"/>
</dbReference>
<comment type="caution">
    <text evidence="1">The sequence shown here is derived from an EMBL/GenBank/DDBJ whole genome shotgun (WGS) entry which is preliminary data.</text>
</comment>
<dbReference type="Gene3D" id="2.120.10.30">
    <property type="entry name" value="TolB, C-terminal domain"/>
    <property type="match status" value="1"/>
</dbReference>
<dbReference type="SUPFAM" id="SSF63825">
    <property type="entry name" value="YWTD domain"/>
    <property type="match status" value="1"/>
</dbReference>
<dbReference type="OrthoDB" id="504981at2"/>
<gene>
    <name evidence="1" type="ORF">B0I31_11658</name>
</gene>
<evidence type="ECO:0000313" key="1">
    <source>
        <dbReference type="EMBL" id="PSL51982.1"/>
    </source>
</evidence>
<organism evidence="1 2">
    <name type="scientific">Saccharothrix carnea</name>
    <dbReference type="NCBI Taxonomy" id="1280637"/>
    <lineage>
        <taxon>Bacteria</taxon>
        <taxon>Bacillati</taxon>
        <taxon>Actinomycetota</taxon>
        <taxon>Actinomycetes</taxon>
        <taxon>Pseudonocardiales</taxon>
        <taxon>Pseudonocardiaceae</taxon>
        <taxon>Saccharothrix</taxon>
    </lineage>
</organism>
<dbReference type="InterPro" id="IPR011042">
    <property type="entry name" value="6-blade_b-propeller_TolB-like"/>
</dbReference>
<evidence type="ECO:0008006" key="3">
    <source>
        <dbReference type="Google" id="ProtNLM"/>
    </source>
</evidence>
<name>A0A2P8I0K3_SACCR</name>
<proteinExistence type="predicted"/>
<dbReference type="RefSeq" id="WP_106619456.1">
    <property type="nucleotide sequence ID" value="NZ_PYAX01000016.1"/>
</dbReference>
<dbReference type="Proteomes" id="UP000241118">
    <property type="component" value="Unassembled WGS sequence"/>
</dbReference>
<dbReference type="AlphaFoldDB" id="A0A2P8I0K3"/>
<keyword evidence="2" id="KW-1185">Reference proteome</keyword>
<sequence length="293" mass="31148">MRQPTSNRQADRPASDVIVLTGATSTQGIAKGEGTTFYCGDLFRGTIYRGDVERGTVEVFIDVPDGRLAMGMWADLDHGWLFVGGGLGWAYVYDLDTGATVATYQLGEVDDLASTLVNKVFVTRRGAYFSDSSSPVLHFVPISPDGGLGQAETLPITGPAAEISGEFNLNGIVAPDDGEPLIISHTANGKLYTVDPTTGASRTVDGVDVPKADGLVLDGRQLWVVQNWVNQVSRVRLSDDLTSGTVEGVITHDAFQFPTTAVPFGDRLAIVNAKADTGVPPTADVYEVVIVDR</sequence>
<reference evidence="1 2" key="1">
    <citation type="submission" date="2018-03" db="EMBL/GenBank/DDBJ databases">
        <title>Genomic Encyclopedia of Type Strains, Phase III (KMG-III): the genomes of soil and plant-associated and newly described type strains.</title>
        <authorList>
            <person name="Whitman W."/>
        </authorList>
    </citation>
    <scope>NUCLEOTIDE SEQUENCE [LARGE SCALE GENOMIC DNA]</scope>
    <source>
        <strain evidence="1 2">CGMCC 4.7097</strain>
    </source>
</reference>